<evidence type="ECO:0000313" key="7">
    <source>
        <dbReference type="EMBL" id="KAF4636501.1"/>
    </source>
</evidence>
<dbReference type="CDD" id="cd11040">
    <property type="entry name" value="CYP7_CYP8-like"/>
    <property type="match status" value="1"/>
</dbReference>
<evidence type="ECO:0000256" key="6">
    <source>
        <dbReference type="SAM" id="MobiDB-lite"/>
    </source>
</evidence>
<dbReference type="GO" id="GO:0016705">
    <property type="term" value="F:oxidoreductase activity, acting on paired donors, with incorporation or reduction of molecular oxygen"/>
    <property type="evidence" value="ECO:0007669"/>
    <property type="project" value="InterPro"/>
</dbReference>
<dbReference type="EMBL" id="JAAMPI010000062">
    <property type="protein sequence ID" value="KAF4636501.1"/>
    <property type="molecule type" value="Genomic_DNA"/>
</dbReference>
<name>A0A8H4RWM8_9HELO</name>
<evidence type="ECO:0000256" key="5">
    <source>
        <dbReference type="PIRSR" id="PIRSR602403-1"/>
    </source>
</evidence>
<dbReference type="InterPro" id="IPR053007">
    <property type="entry name" value="CYP450_monoxygenase_sec-met"/>
</dbReference>
<dbReference type="PANTHER" id="PTHR47582:SF1">
    <property type="entry name" value="P450, PUTATIVE (EUROFUNG)-RELATED"/>
    <property type="match status" value="1"/>
</dbReference>
<reference evidence="7 8" key="1">
    <citation type="submission" date="2020-03" db="EMBL/GenBank/DDBJ databases">
        <title>Draft Genome Sequence of Cudoniella acicularis.</title>
        <authorList>
            <person name="Buettner E."/>
            <person name="Kellner H."/>
        </authorList>
    </citation>
    <scope>NUCLEOTIDE SEQUENCE [LARGE SCALE GENOMIC DNA]</scope>
    <source>
        <strain evidence="7 8">DSM 108380</strain>
    </source>
</reference>
<dbReference type="SUPFAM" id="SSF48264">
    <property type="entry name" value="Cytochrome P450"/>
    <property type="match status" value="1"/>
</dbReference>
<keyword evidence="4 5" id="KW-0408">Iron</keyword>
<comment type="caution">
    <text evidence="7">The sequence shown here is derived from an EMBL/GenBank/DDBJ whole genome shotgun (WGS) entry which is preliminary data.</text>
</comment>
<comment type="cofactor">
    <cofactor evidence="1 5">
        <name>heme</name>
        <dbReference type="ChEBI" id="CHEBI:30413"/>
    </cofactor>
</comment>
<keyword evidence="3 5" id="KW-0479">Metal-binding</keyword>
<evidence type="ECO:0000256" key="4">
    <source>
        <dbReference type="ARBA" id="ARBA00023004"/>
    </source>
</evidence>
<keyword evidence="8" id="KW-1185">Reference proteome</keyword>
<dbReference type="PRINTS" id="PR00465">
    <property type="entry name" value="EP450IV"/>
</dbReference>
<dbReference type="Pfam" id="PF00067">
    <property type="entry name" value="p450"/>
    <property type="match status" value="1"/>
</dbReference>
<evidence type="ECO:0000256" key="1">
    <source>
        <dbReference type="ARBA" id="ARBA00001971"/>
    </source>
</evidence>
<dbReference type="Gene3D" id="1.10.630.10">
    <property type="entry name" value="Cytochrome P450"/>
    <property type="match status" value="1"/>
</dbReference>
<feature type="region of interest" description="Disordered" evidence="6">
    <location>
        <begin position="602"/>
        <end position="624"/>
    </location>
</feature>
<protein>
    <recommendedName>
        <fullName evidence="9">Cytochrome P450</fullName>
    </recommendedName>
</protein>
<accession>A0A8H4RWM8</accession>
<dbReference type="GO" id="GO:0020037">
    <property type="term" value="F:heme binding"/>
    <property type="evidence" value="ECO:0007669"/>
    <property type="project" value="InterPro"/>
</dbReference>
<dbReference type="InterPro" id="IPR036396">
    <property type="entry name" value="Cyt_P450_sf"/>
</dbReference>
<dbReference type="PANTHER" id="PTHR47582">
    <property type="entry name" value="P450, PUTATIVE (EUROFUNG)-RELATED"/>
    <property type="match status" value="1"/>
</dbReference>
<keyword evidence="5" id="KW-0349">Heme</keyword>
<dbReference type="GO" id="GO:0004497">
    <property type="term" value="F:monooxygenase activity"/>
    <property type="evidence" value="ECO:0007669"/>
    <property type="project" value="InterPro"/>
</dbReference>
<dbReference type="AlphaFoldDB" id="A0A8H4RWM8"/>
<proteinExistence type="inferred from homology"/>
<comment type="similarity">
    <text evidence="2">Belongs to the cytochrome P450 family.</text>
</comment>
<evidence type="ECO:0000256" key="2">
    <source>
        <dbReference type="ARBA" id="ARBA00010617"/>
    </source>
</evidence>
<feature type="binding site" description="axial binding residue" evidence="5">
    <location>
        <position position="442"/>
    </location>
    <ligand>
        <name>heme</name>
        <dbReference type="ChEBI" id="CHEBI:30413"/>
    </ligand>
    <ligandPart>
        <name>Fe</name>
        <dbReference type="ChEBI" id="CHEBI:18248"/>
    </ligandPart>
</feature>
<dbReference type="Proteomes" id="UP000566819">
    <property type="component" value="Unassembled WGS sequence"/>
</dbReference>
<evidence type="ECO:0000256" key="3">
    <source>
        <dbReference type="ARBA" id="ARBA00022723"/>
    </source>
</evidence>
<evidence type="ECO:0000313" key="8">
    <source>
        <dbReference type="Proteomes" id="UP000566819"/>
    </source>
</evidence>
<organism evidence="7 8">
    <name type="scientific">Cudoniella acicularis</name>
    <dbReference type="NCBI Taxonomy" id="354080"/>
    <lineage>
        <taxon>Eukaryota</taxon>
        <taxon>Fungi</taxon>
        <taxon>Dikarya</taxon>
        <taxon>Ascomycota</taxon>
        <taxon>Pezizomycotina</taxon>
        <taxon>Leotiomycetes</taxon>
        <taxon>Helotiales</taxon>
        <taxon>Tricladiaceae</taxon>
        <taxon>Cudoniella</taxon>
    </lineage>
</organism>
<gene>
    <name evidence="7" type="ORF">G7Y89_g1571</name>
</gene>
<dbReference type="OrthoDB" id="1470350at2759"/>
<dbReference type="InterPro" id="IPR001128">
    <property type="entry name" value="Cyt_P450"/>
</dbReference>
<dbReference type="GO" id="GO:0005506">
    <property type="term" value="F:iron ion binding"/>
    <property type="evidence" value="ECO:0007669"/>
    <property type="project" value="InterPro"/>
</dbReference>
<evidence type="ECO:0008006" key="9">
    <source>
        <dbReference type="Google" id="ProtNLM"/>
    </source>
</evidence>
<dbReference type="InterPro" id="IPR002403">
    <property type="entry name" value="Cyt_P450_E_grp-IV"/>
</dbReference>
<sequence>MPFLLLSILGAAIITVFYLLSCFLNLPHDAKEPLLITPKIPFIGHVIGLLRDGTGYYSKIAKECNEPIFTLSLPRAKMYIVTSPSLVTTCDRRAKVVSFAPYVVGFARRILAASQRGIHLLSEDLLEENGPVSLRPETMKCMHQSLMPGKLLEQTIQAVSKNVSDHLDSGVGIGDQTSVPLFQWIRQFVSIASTNVIYGPEKNPMRDPGVMGGFWAVDRGFALLGLMVFPGLTAPEASRGRKRFFDAFRKYYAAGGLNTASQLVKARHEVNSKHGVSDEDIAHFDLGLCTALLVNTVPAIFWTIYHVFSNQILLAELRRGIESVVFRQKKTLKDSVTTVNIPRIIKGFPLLESLVKEVLRVQSNSTSARFLLKDTFIDDGNGATYLLKKDSFLAMPSALLHNSEAVWGPTFQTFDPARFLKQQDQRVPASSYRTFGGGSALCPGRHFAMYEILSILIIMVLRYDVKPLEGKWKIPETKHHISTSILTPVEDIQPHARLFNFTRDLNCWSSAEARPLSCHGRLQLLCLQFEPHKCLSSPTTLLHTVVTSLSLSLALPLSLGYSATFVSAIEHPLVDALLSAALSLSARDSRSLDAFISHDDVRDSLDNNPPPLPTTPKPLTRPWSPQSRFQQQILLRPSKIFSNQVPTLIEY</sequence>